<evidence type="ECO:0000313" key="8">
    <source>
        <dbReference type="EMBL" id="GGD91568.1"/>
    </source>
</evidence>
<evidence type="ECO:0000256" key="2">
    <source>
        <dbReference type="ARBA" id="ARBA00008156"/>
    </source>
</evidence>
<dbReference type="Proteomes" id="UP000619041">
    <property type="component" value="Unassembled WGS sequence"/>
</dbReference>
<feature type="region of interest" description="Disordered" evidence="6">
    <location>
        <begin position="1"/>
        <end position="42"/>
    </location>
</feature>
<evidence type="ECO:0000256" key="6">
    <source>
        <dbReference type="SAM" id="MobiDB-lite"/>
    </source>
</evidence>
<dbReference type="PANTHER" id="PTHR32303">
    <property type="entry name" value="QUINOPROTEIN ALCOHOL DEHYDROGENASE (CYTOCHROME C)"/>
    <property type="match status" value="1"/>
</dbReference>
<keyword evidence="3" id="KW-0479">Metal-binding</keyword>
<feature type="domain" description="Pyrrolo-quinoline quinone repeat" evidence="7">
    <location>
        <begin position="39"/>
        <end position="365"/>
    </location>
</feature>
<dbReference type="EMBL" id="BMKL01000001">
    <property type="protein sequence ID" value="GGD91568.1"/>
    <property type="molecule type" value="Genomic_DNA"/>
</dbReference>
<evidence type="ECO:0000313" key="9">
    <source>
        <dbReference type="Proteomes" id="UP000619041"/>
    </source>
</evidence>
<dbReference type="NCBIfam" id="TIGR03075">
    <property type="entry name" value="PQQ_enz_alc_DH"/>
    <property type="match status" value="1"/>
</dbReference>
<evidence type="ECO:0000256" key="3">
    <source>
        <dbReference type="ARBA" id="ARBA00022723"/>
    </source>
</evidence>
<evidence type="ECO:0000259" key="7">
    <source>
        <dbReference type="Pfam" id="PF01011"/>
    </source>
</evidence>
<proteinExistence type="inferred from homology"/>
<comment type="caution">
    <text evidence="8">The sequence shown here is derived from an EMBL/GenBank/DDBJ whole genome shotgun (WGS) entry which is preliminary data.</text>
</comment>
<dbReference type="InterPro" id="IPR011047">
    <property type="entry name" value="Quinoprotein_ADH-like_sf"/>
</dbReference>
<comment type="cofactor">
    <cofactor evidence="1">
        <name>pyrroloquinoline quinone</name>
        <dbReference type="ChEBI" id="CHEBI:58442"/>
    </cofactor>
</comment>
<feature type="domain" description="Pyrrolo-quinoline quinone repeat" evidence="7">
    <location>
        <begin position="487"/>
        <end position="546"/>
    </location>
</feature>
<sequence length="594" mass="64070">MGLAACQPNDTASPPTHSAFARGTHGSFNPAPGGAPGDWTSQARDYANSRYSPLNQINTSNVGRLRAAWTFSDGALYGHEGAPLVSGNTMYTVSPFPNRAFALDLTKPGAPIKWVYDPAPSPMAIGKACCDPVLRGWAVGDGKLVYNLLDAHVVAVDLKSGKELWRTKMADVSRGTTMTMAAFIVGNKVFVGNSGGEMGVAGWFAALDLGTGKELWRAYATGSDKDVKIGPRFKPLYPQYAGKDLGLKTWPPGMAQHGAGSSWGFVSYDPELNLVYYGTSNPGPRVPSQRPGDNLWTSAVFARDADTGEAVWAYQFTPHDQWDYDGVNEMMLLDLPINGKLRHTLVHFDRNTYAYVLDRATGEVLKADTFAPQNWSTGFDWKTKRPIINPAKIPKVGEEVKNICPPDIGQKDWEPPSYSPRTGLIYAGIFNICMDLTNHKVSYIAGTPYDGMEMYRHSVDGKGGDWGALIAWDPVAGKRAWSIPEKFMVMSGTIATAGDLVFYGTTDGWFKAVDARNGKLLWRQKLSSGVIGQPITYLGPDGRQYVAVASGVGGAAMVQSALPGFPARGSTLYVFSVDGLDVNGGKPTARRGGP</sequence>
<evidence type="ECO:0000256" key="1">
    <source>
        <dbReference type="ARBA" id="ARBA00001931"/>
    </source>
</evidence>
<dbReference type="SMART" id="SM00564">
    <property type="entry name" value="PQQ"/>
    <property type="match status" value="4"/>
</dbReference>
<comment type="similarity">
    <text evidence="2">Belongs to the bacterial PQQ dehydrogenase family.</text>
</comment>
<evidence type="ECO:0000256" key="5">
    <source>
        <dbReference type="ARBA" id="ARBA00023002"/>
    </source>
</evidence>
<keyword evidence="9" id="KW-1185">Reference proteome</keyword>
<reference evidence="9" key="1">
    <citation type="journal article" date="2019" name="Int. J. Syst. Evol. Microbiol.">
        <title>The Global Catalogue of Microorganisms (GCM) 10K type strain sequencing project: providing services to taxonomists for standard genome sequencing and annotation.</title>
        <authorList>
            <consortium name="The Broad Institute Genomics Platform"/>
            <consortium name="The Broad Institute Genome Sequencing Center for Infectious Disease"/>
            <person name="Wu L."/>
            <person name="Ma J."/>
        </authorList>
    </citation>
    <scope>NUCLEOTIDE SEQUENCE [LARGE SCALE GENOMIC DNA]</scope>
    <source>
        <strain evidence="9">CGMCC 1.15959</strain>
    </source>
</reference>
<dbReference type="PANTHER" id="PTHR32303:SF4">
    <property type="entry name" value="QUINOPROTEIN GLUCOSE DEHYDROGENASE"/>
    <property type="match status" value="1"/>
</dbReference>
<name>A0ABQ1S5E8_9SPHN</name>
<protein>
    <submittedName>
        <fullName evidence="8">Methanol dehydrogenase</fullName>
    </submittedName>
</protein>
<evidence type="ECO:0000256" key="4">
    <source>
        <dbReference type="ARBA" id="ARBA00022891"/>
    </source>
</evidence>
<gene>
    <name evidence="8" type="ORF">GCM10011515_09060</name>
</gene>
<dbReference type="SUPFAM" id="SSF50998">
    <property type="entry name" value="Quinoprotein alcohol dehydrogenase-like"/>
    <property type="match status" value="1"/>
</dbReference>
<dbReference type="Gene3D" id="2.140.10.10">
    <property type="entry name" value="Quinoprotein alcohol dehydrogenase-like superfamily"/>
    <property type="match status" value="1"/>
</dbReference>
<dbReference type="InterPro" id="IPR018391">
    <property type="entry name" value="PQQ_b-propeller_rpt"/>
</dbReference>
<dbReference type="InterPro" id="IPR017512">
    <property type="entry name" value="PQQ_MeOH/EtOH_DH"/>
</dbReference>
<keyword evidence="4" id="KW-0634">PQQ</keyword>
<accession>A0ABQ1S5E8</accession>
<dbReference type="Pfam" id="PF01011">
    <property type="entry name" value="PQQ"/>
    <property type="match status" value="2"/>
</dbReference>
<keyword evidence="5" id="KW-0560">Oxidoreductase</keyword>
<organism evidence="8 9">
    <name type="scientific">Tsuneonella deserti</name>
    <dbReference type="NCBI Taxonomy" id="2035528"/>
    <lineage>
        <taxon>Bacteria</taxon>
        <taxon>Pseudomonadati</taxon>
        <taxon>Pseudomonadota</taxon>
        <taxon>Alphaproteobacteria</taxon>
        <taxon>Sphingomonadales</taxon>
        <taxon>Erythrobacteraceae</taxon>
        <taxon>Tsuneonella</taxon>
    </lineage>
</organism>
<dbReference type="InterPro" id="IPR002372">
    <property type="entry name" value="PQQ_rpt_dom"/>
</dbReference>